<gene>
    <name evidence="4" type="ORF">E0D97_06235</name>
</gene>
<proteinExistence type="inferred from homology"/>
<organism evidence="4 5">
    <name type="scientific">Oricola cellulosilytica</name>
    <dbReference type="NCBI Taxonomy" id="1429082"/>
    <lineage>
        <taxon>Bacteria</taxon>
        <taxon>Pseudomonadati</taxon>
        <taxon>Pseudomonadota</taxon>
        <taxon>Alphaproteobacteria</taxon>
        <taxon>Hyphomicrobiales</taxon>
        <taxon>Ahrensiaceae</taxon>
        <taxon>Oricola</taxon>
    </lineage>
</organism>
<dbReference type="Gene3D" id="1.10.530.10">
    <property type="match status" value="1"/>
</dbReference>
<dbReference type="Proteomes" id="UP000291301">
    <property type="component" value="Unassembled WGS sequence"/>
</dbReference>
<keyword evidence="5" id="KW-1185">Reference proteome</keyword>
<dbReference type="InterPro" id="IPR023346">
    <property type="entry name" value="Lysozyme-like_dom_sf"/>
</dbReference>
<dbReference type="OrthoDB" id="8075729at2"/>
<sequence length="864" mass="90160">MPGVDFAFTDAPVPRGTGSTGRVSATTGNIIANAALRYGQNPEDLKAIAWLESRGNTRAKNPKSSAGGLFQFVDGTAADYGLANRFDAVEASDAAARLMRDNRAVLKKALGREPTRGELYLAHQQGAGGASKLLSNPNVPAASLVGAEAVALNGGRPGMTAGQFAGLWLAKAGGAPGAALDNSLPGGTSGAVTVKLTGAFGGVPQMPGVSVAADAYNQAAADITLNRLETAMRGKMDALAIRHSGDPAGLEEALDASWSGIESELPPLAKARVRAAFERNKIGIMIGAASDYRDRFEEEVKASFETQIESRRTSILRNALKAGSDETADAAIAAELAAINADIDAAPMTPLARERLKRETAQEVISARLLGGFEQQQDAAGRAAFLQRFQEEWKAGEGLSEALSPESYDKLTGEMTRRLQADEVAARKRDTALQKDIDGQIKILKKGLPIPAERRDALARAVAETGDPDLSATMQFLDGLADWQKAHIAARPEVVRAQIAALEDRIARDGATDTALTTLDVMEGLAGEMEAGLDEDPLTFASRAGVAAVEPIDFSSADTLTASLAERVNDAEAIAGHYGRAPRYFTPAEAEALKQAVQDDPMQLPGLVAGLTAGLGDAAPAALAEVSKEAPVLAHLGGLYHATGNGRLAAEIAEGLHLRAMDGYSSPLPSNAKLDAALAETAGAAFYAVPQLRDPVRRTANILFERRIAALGIDATDFDMAGNAAREAYGQAVEEVLGATWRDGVKHGGIATVNGVETIAPPGMRADALEDLVGSISEDDLAAQMPIGTANGVPITAAQIRGGVLVNTGPGRYRVALGDPYSGDPRFVPAAAGGYFELDVSLIAPRQPSRPFGRRLDLLQEGVP</sequence>
<dbReference type="AlphaFoldDB" id="A0A4R0PDC7"/>
<comment type="similarity">
    <text evidence="1">Belongs to the virb1 family.</text>
</comment>
<reference evidence="4 5" key="1">
    <citation type="journal article" date="2015" name="Antonie Van Leeuwenhoek">
        <title>Oricola cellulosilytica gen. nov., sp. nov., a cellulose-degrading bacterium of the family Phyllobacteriaceae isolated from surface seashore water, and emended descriptions of Mesorhizobium loti and Phyllobacterium myrsinacearum.</title>
        <authorList>
            <person name="Hameed A."/>
            <person name="Shahina M."/>
            <person name="Lai W.A."/>
            <person name="Lin S.Y."/>
            <person name="Young L.S."/>
            <person name="Liu Y.C."/>
            <person name="Hsu Y.H."/>
            <person name="Young C.C."/>
        </authorList>
    </citation>
    <scope>NUCLEOTIDE SEQUENCE [LARGE SCALE GENOMIC DNA]</scope>
    <source>
        <strain evidence="4 5">KCTC 52183</strain>
    </source>
</reference>
<name>A0A4R0PDC7_9HYPH</name>
<comment type="caution">
    <text evidence="4">The sequence shown here is derived from an EMBL/GenBank/DDBJ whole genome shotgun (WGS) entry which is preliminary data.</text>
</comment>
<dbReference type="EMBL" id="SJST01000002">
    <property type="protein sequence ID" value="TCD15500.1"/>
    <property type="molecule type" value="Genomic_DNA"/>
</dbReference>
<dbReference type="InterPro" id="IPR008258">
    <property type="entry name" value="Transglycosylase_SLT_dom_1"/>
</dbReference>
<evidence type="ECO:0000313" key="4">
    <source>
        <dbReference type="EMBL" id="TCD15500.1"/>
    </source>
</evidence>
<dbReference type="Pfam" id="PF01464">
    <property type="entry name" value="SLT"/>
    <property type="match status" value="1"/>
</dbReference>
<feature type="region of interest" description="Disordered" evidence="2">
    <location>
        <begin position="1"/>
        <end position="21"/>
    </location>
</feature>
<evidence type="ECO:0000259" key="3">
    <source>
        <dbReference type="Pfam" id="PF01464"/>
    </source>
</evidence>
<evidence type="ECO:0000313" key="5">
    <source>
        <dbReference type="Proteomes" id="UP000291301"/>
    </source>
</evidence>
<evidence type="ECO:0000256" key="2">
    <source>
        <dbReference type="SAM" id="MobiDB-lite"/>
    </source>
</evidence>
<accession>A0A4R0PDC7</accession>
<protein>
    <recommendedName>
        <fullName evidence="3">Transglycosylase SLT domain-containing protein</fullName>
    </recommendedName>
</protein>
<dbReference type="SUPFAM" id="SSF53955">
    <property type="entry name" value="Lysozyme-like"/>
    <property type="match status" value="1"/>
</dbReference>
<feature type="domain" description="Transglycosylase SLT" evidence="3">
    <location>
        <begin position="31"/>
        <end position="122"/>
    </location>
</feature>
<evidence type="ECO:0000256" key="1">
    <source>
        <dbReference type="ARBA" id="ARBA00009387"/>
    </source>
</evidence>